<dbReference type="OrthoDB" id="7858394at2"/>
<feature type="region of interest" description="Disordered" evidence="1">
    <location>
        <begin position="1"/>
        <end position="21"/>
    </location>
</feature>
<dbReference type="SUPFAM" id="SSF51445">
    <property type="entry name" value="(Trans)glycosidases"/>
    <property type="match status" value="1"/>
</dbReference>
<name>A0A0M6YK47_9RHOB</name>
<evidence type="ECO:0000256" key="1">
    <source>
        <dbReference type="SAM" id="MobiDB-lite"/>
    </source>
</evidence>
<dbReference type="InterPro" id="IPR017853">
    <property type="entry name" value="GH"/>
</dbReference>
<dbReference type="Gene3D" id="3.40.50.1110">
    <property type="entry name" value="SGNH hydrolase"/>
    <property type="match status" value="1"/>
</dbReference>
<sequence>MRDQSARRALPSAVIPGPTTAIPQVGQTLTASPSVALPQWTVNGVDVGGGIGQARSFDTVSLSADDVLGLRDRSPSVTVSQLADTDLDGGGGDLPLANTLVRPANIFTDDQSGFDVSAHVDGRGNWQVINGELVEQGVDNNAARIKLPASLTAGVPHFVKVDFAPIAGRLKLQLSNPGDADGESFNSKDWHDTQFFTAADVSGPFTELRLNPDGNFEGSVDNIQVYNLSTVDPNTVACDVVFIMGDDNSTGTAGEEVTAANRETPFDPRIMYMPSLAASGRDFAEAGAKGLVPRPAIEPIQGVSSGQRMTMCHAAASRLVEWSAARGRPLMIVSCGQAGSGLSGEKRLWGLGSVPSGPNALNLFDEFLNMKAAVEDLGPDHEVIGIIWSIGMNDRLAGDAADHEISRGPDYSRLFQDIRTYGYDVPMVNVSIGQHLSTPSSNEMRAFLQRFDQDSGDARAVDRFTVVTPPAGNQYIAPGQPDNMQDPHFNAAGIQANGRAAGDALLALLPPLVTYDIPWSNGFDHVAQQFTPSGLRGDGDDGGFPLDIVARDVPFASANVLGGHKNVGQDGLTFDWTDWDAAVANLATEGLTILTAIPHTWPKQSVFVAPAYVPGANDWKQSIAAYVDQLAARDGSESIKYFRAMNETILPNSDSGVYEGLWYAAAEADPDWVAAGLDPRLWWAYSAAKGARAFPDVRIFANDFYIGAIDGSAMGWGVEQQPANMKPLNFMDQRFYIMMGQIQDLLELAEDTDGHAGPGGIVEALRLDGLGVQGHFNPTHGICDWDIMWQLHEATGALGLGLYLTEVNTQITDIGNFDGISVGSPRMDAIAAKVTAIRTHTVMKYTPRDNRMFTGWTEYADDGPDQAIALYGDGVRTQVYREMKEVLQNPPTPMVKRAALTNMHAPNFRFLPPWLKDGDGNPARQSGLIRTSIAFGSRSNHPTVGLQLPHSRYKKRVGGVLSDFDAQDRTVLVMFQRESNDAANVGFKPYIELDDAGNELLRLELDGSDNLTVHINGDAGTFLGAADNGERVQVTFRYDGVSFQFAFADWKDGIAGNPTTTTTIAATIADVAMYEFVRPSGGSNTRIGYHALIDGDDGPATTADLLALAPVGHGTIMSQEEIEGWTAV</sequence>
<organism evidence="2 3">
    <name type="scientific">Jannaschia donghaensis</name>
    <dbReference type="NCBI Taxonomy" id="420998"/>
    <lineage>
        <taxon>Bacteria</taxon>
        <taxon>Pseudomonadati</taxon>
        <taxon>Pseudomonadota</taxon>
        <taxon>Alphaproteobacteria</taxon>
        <taxon>Rhodobacterales</taxon>
        <taxon>Roseobacteraceae</taxon>
        <taxon>Jannaschia</taxon>
    </lineage>
</organism>
<dbReference type="RefSeq" id="WP_055085674.1">
    <property type="nucleotide sequence ID" value="NZ_CXSU01000012.1"/>
</dbReference>
<dbReference type="EMBL" id="CXSU01000012">
    <property type="protein sequence ID" value="CTQ50284.1"/>
    <property type="molecule type" value="Genomic_DNA"/>
</dbReference>
<dbReference type="SUPFAM" id="SSF52266">
    <property type="entry name" value="SGNH hydrolase"/>
    <property type="match status" value="1"/>
</dbReference>
<reference evidence="2 3" key="1">
    <citation type="submission" date="2015-07" db="EMBL/GenBank/DDBJ databases">
        <authorList>
            <person name="Noorani M."/>
        </authorList>
    </citation>
    <scope>NUCLEOTIDE SEQUENCE [LARGE SCALE GENOMIC DNA]</scope>
    <source>
        <strain evidence="2 3">CECT 7802</strain>
    </source>
</reference>
<evidence type="ECO:0000313" key="3">
    <source>
        <dbReference type="Proteomes" id="UP000049222"/>
    </source>
</evidence>
<protein>
    <submittedName>
        <fullName evidence="2">Uncharacterized protein</fullName>
    </submittedName>
</protein>
<dbReference type="STRING" id="420998.JDO7802_02304"/>
<dbReference type="Gene3D" id="3.20.20.80">
    <property type="entry name" value="Glycosidases"/>
    <property type="match status" value="1"/>
</dbReference>
<dbReference type="Proteomes" id="UP000049222">
    <property type="component" value="Unassembled WGS sequence"/>
</dbReference>
<dbReference type="InterPro" id="IPR036514">
    <property type="entry name" value="SGNH_hydro_sf"/>
</dbReference>
<keyword evidence="3" id="KW-1185">Reference proteome</keyword>
<dbReference type="AlphaFoldDB" id="A0A0M6YK47"/>
<proteinExistence type="predicted"/>
<gene>
    <name evidence="2" type="ORF">JDO7802_02304</name>
</gene>
<dbReference type="GO" id="GO:0016788">
    <property type="term" value="F:hydrolase activity, acting on ester bonds"/>
    <property type="evidence" value="ECO:0007669"/>
    <property type="project" value="UniProtKB-ARBA"/>
</dbReference>
<accession>A0A0M6YK47</accession>
<evidence type="ECO:0000313" key="2">
    <source>
        <dbReference type="EMBL" id="CTQ50284.1"/>
    </source>
</evidence>